<gene>
    <name evidence="1" type="ORF">SGLAU_33295</name>
</gene>
<protein>
    <submittedName>
        <fullName evidence="1">Uncharacterized protein</fullName>
    </submittedName>
</protein>
<dbReference type="EMBL" id="CP009439">
    <property type="protein sequence ID" value="AIS02587.1"/>
    <property type="molecule type" value="Genomic_DNA"/>
</dbReference>
<organism evidence="1 2">
    <name type="scientific">Streptomyces glaucescens</name>
    <dbReference type="NCBI Taxonomy" id="1907"/>
    <lineage>
        <taxon>Bacteria</taxon>
        <taxon>Bacillati</taxon>
        <taxon>Actinomycetota</taxon>
        <taxon>Actinomycetes</taxon>
        <taxon>Kitasatosporales</taxon>
        <taxon>Streptomycetaceae</taxon>
        <taxon>Streptomyces</taxon>
    </lineage>
</organism>
<evidence type="ECO:0000313" key="1">
    <source>
        <dbReference type="EMBL" id="AIS02587.1"/>
    </source>
</evidence>
<evidence type="ECO:0000313" key="2">
    <source>
        <dbReference type="Proteomes" id="UP000029482"/>
    </source>
</evidence>
<reference evidence="2" key="1">
    <citation type="journal article" date="2015" name="J. Biotechnol.">
        <title>Complete genome sequence of the actinobacterium Streptomyces glaucescens GLA.O (DSM 40922) consisting of a linear chromosome and one linear plasmid.</title>
        <authorList>
            <person name="Ortseifen V."/>
            <person name="Winkler A."/>
            <person name="Albersmeier A."/>
            <person name="Wendler S."/>
            <person name="Puhler A."/>
            <person name="Kalinowski J."/>
            <person name="Ruckert C."/>
        </authorList>
    </citation>
    <scope>NUCLEOTIDE SEQUENCE [LARGE SCALE GENOMIC DNA]</scope>
    <source>
        <strain evidence="2">DSM 40922 / GLA O</strain>
        <plasmid evidence="2">pSglau1</plasmid>
    </source>
</reference>
<dbReference type="HOGENOM" id="CLU_1874268_0_0_11"/>
<keyword evidence="2" id="KW-1185">Reference proteome</keyword>
<keyword evidence="1" id="KW-0614">Plasmid</keyword>
<sequence length="136" mass="15574">MFGGPCGTTRAWFRDFGHRFGRYTIGGWRTVRRVPVSTCWAFGGNRSRIGCYGTVASRTLMFAKFATRAELRASRERHGGRPMRRRLWAARGRETYVPLRPGKRARARRSSLDWVAAVVEGIFDGIAEFLCTWGRR</sequence>
<geneLocation type="plasmid" evidence="1 2">
    <name>pSglau1</name>
</geneLocation>
<dbReference type="AlphaFoldDB" id="A0A089XKT7"/>
<dbReference type="Proteomes" id="UP000029482">
    <property type="component" value="Plasmid pSglau1"/>
</dbReference>
<name>A0A089XKT7_STRGA</name>
<dbReference type="KEGG" id="sgu:SGLAU_33295"/>
<accession>A0A089XKT7</accession>
<proteinExistence type="predicted"/>